<keyword evidence="2" id="KW-1003">Cell membrane</keyword>
<evidence type="ECO:0000256" key="4">
    <source>
        <dbReference type="ARBA" id="ARBA00022989"/>
    </source>
</evidence>
<comment type="caution">
    <text evidence="7">The sequence shown here is derived from an EMBL/GenBank/DDBJ whole genome shotgun (WGS) entry which is preliminary data.</text>
</comment>
<reference evidence="7 8" key="1">
    <citation type="submission" date="2023-06" db="EMBL/GenBank/DDBJ databases">
        <title>Roseiconus lacunae JC819 isolated from Gulf of Mannar region, Tamil Nadu.</title>
        <authorList>
            <person name="Pk S."/>
            <person name="Ch S."/>
            <person name="Ch V.R."/>
        </authorList>
    </citation>
    <scope>NUCLEOTIDE SEQUENCE [LARGE SCALE GENOMIC DNA]</scope>
    <source>
        <strain evidence="7 8">JC819</strain>
    </source>
</reference>
<evidence type="ECO:0000256" key="6">
    <source>
        <dbReference type="SAM" id="Phobius"/>
    </source>
</evidence>
<feature type="transmembrane region" description="Helical" evidence="6">
    <location>
        <begin position="127"/>
        <end position="146"/>
    </location>
</feature>
<name>A0ABT7PS58_9BACT</name>
<dbReference type="EMBL" id="JASZZN010000028">
    <property type="protein sequence ID" value="MDM4018946.1"/>
    <property type="molecule type" value="Genomic_DNA"/>
</dbReference>
<feature type="transmembrane region" description="Helical" evidence="6">
    <location>
        <begin position="337"/>
        <end position="358"/>
    </location>
</feature>
<feature type="transmembrane region" description="Helical" evidence="6">
    <location>
        <begin position="397"/>
        <end position="420"/>
    </location>
</feature>
<evidence type="ECO:0008006" key="9">
    <source>
        <dbReference type="Google" id="ProtNLM"/>
    </source>
</evidence>
<dbReference type="PANTHER" id="PTHR30250:SF11">
    <property type="entry name" value="O-ANTIGEN TRANSPORTER-RELATED"/>
    <property type="match status" value="1"/>
</dbReference>
<feature type="transmembrane region" description="Helical" evidence="6">
    <location>
        <begin position="370"/>
        <end position="391"/>
    </location>
</feature>
<keyword evidence="8" id="KW-1185">Reference proteome</keyword>
<protein>
    <recommendedName>
        <fullName evidence="9">Polysaccharide biosynthesis protein</fullName>
    </recommendedName>
</protein>
<feature type="transmembrane region" description="Helical" evidence="6">
    <location>
        <begin position="238"/>
        <end position="256"/>
    </location>
</feature>
<feature type="transmembrane region" description="Helical" evidence="6">
    <location>
        <begin position="268"/>
        <end position="288"/>
    </location>
</feature>
<accession>A0ABT7PS58</accession>
<sequence length="436" mass="47556">MLTRLQSIPHASRLANWGRLLSVTVSGQIAVQAIGFLCGIMVIRLLSIEQYALYTLANTMLGTMGSLADSGVTTGVISQGGKVWEDRGRLGAVLSTGMALRRKFAAICIIFSIPILVMLFQKHGATWWESSAMIVAIIPAFLIALSTKLLEVAPKLHQCITPIQKTQVGSGLIRFVLTTLFLLALPIGALAVLATGLSQLFCNWRYRKLSGRYVDHDTSEDPVVRSEILRIVKRSLPGTFYIAFLGQLNIWLISFFGTTDAVAQIGALGRLVLVIAVIQSVFSILIVPRFSRLPLESNLVAQRFIQVQALLWICGGSLVGAVSLFPNQLLWVLGSDYAGLNTELILMAVVCGITLVRFGIQSLNSARGYVLNPWVFMPLNLGIMTMAYSLFPPVDVYNALCASVIGTLFGPLIHSVNFLVHYRAERLQHSLDAVPA</sequence>
<evidence type="ECO:0000256" key="5">
    <source>
        <dbReference type="ARBA" id="ARBA00023136"/>
    </source>
</evidence>
<dbReference type="RefSeq" id="WP_149498098.1">
    <property type="nucleotide sequence ID" value="NZ_JASZZN010000028.1"/>
</dbReference>
<evidence type="ECO:0000313" key="7">
    <source>
        <dbReference type="EMBL" id="MDM4018946.1"/>
    </source>
</evidence>
<keyword evidence="3 6" id="KW-0812">Transmembrane</keyword>
<evidence type="ECO:0000256" key="3">
    <source>
        <dbReference type="ARBA" id="ARBA00022692"/>
    </source>
</evidence>
<dbReference type="Proteomes" id="UP001239462">
    <property type="component" value="Unassembled WGS sequence"/>
</dbReference>
<evidence type="ECO:0000313" key="8">
    <source>
        <dbReference type="Proteomes" id="UP001239462"/>
    </source>
</evidence>
<keyword evidence="5 6" id="KW-0472">Membrane</keyword>
<evidence type="ECO:0000256" key="1">
    <source>
        <dbReference type="ARBA" id="ARBA00004651"/>
    </source>
</evidence>
<feature type="transmembrane region" description="Helical" evidence="6">
    <location>
        <begin position="20"/>
        <end position="46"/>
    </location>
</feature>
<feature type="transmembrane region" description="Helical" evidence="6">
    <location>
        <begin position="309"/>
        <end position="331"/>
    </location>
</feature>
<dbReference type="PANTHER" id="PTHR30250">
    <property type="entry name" value="PST FAMILY PREDICTED COLANIC ACID TRANSPORTER"/>
    <property type="match status" value="1"/>
</dbReference>
<feature type="transmembrane region" description="Helical" evidence="6">
    <location>
        <begin position="175"/>
        <end position="202"/>
    </location>
</feature>
<proteinExistence type="predicted"/>
<gene>
    <name evidence="7" type="ORF">QTN89_26065</name>
</gene>
<feature type="transmembrane region" description="Helical" evidence="6">
    <location>
        <begin position="104"/>
        <end position="120"/>
    </location>
</feature>
<evidence type="ECO:0000256" key="2">
    <source>
        <dbReference type="ARBA" id="ARBA00022475"/>
    </source>
</evidence>
<dbReference type="InterPro" id="IPR050833">
    <property type="entry name" value="Poly_Biosynth_Transport"/>
</dbReference>
<comment type="subcellular location">
    <subcellularLocation>
        <location evidence="1">Cell membrane</location>
        <topology evidence="1">Multi-pass membrane protein</topology>
    </subcellularLocation>
</comment>
<organism evidence="7 8">
    <name type="scientific">Roseiconus lacunae</name>
    <dbReference type="NCBI Taxonomy" id="2605694"/>
    <lineage>
        <taxon>Bacteria</taxon>
        <taxon>Pseudomonadati</taxon>
        <taxon>Planctomycetota</taxon>
        <taxon>Planctomycetia</taxon>
        <taxon>Pirellulales</taxon>
        <taxon>Pirellulaceae</taxon>
        <taxon>Roseiconus</taxon>
    </lineage>
</organism>
<keyword evidence="4 6" id="KW-1133">Transmembrane helix</keyword>